<dbReference type="STRING" id="119641.SAMN05421842_14419"/>
<dbReference type="PANTHER" id="PTHR34294">
    <property type="entry name" value="TRANSCRIPTIONAL REGULATOR-RELATED"/>
    <property type="match status" value="1"/>
</dbReference>
<keyword evidence="2" id="KW-0805">Transcription regulation</keyword>
<feature type="domain" description="Sugar-binding" evidence="5">
    <location>
        <begin position="4"/>
        <end position="71"/>
    </location>
</feature>
<dbReference type="InterPro" id="IPR007324">
    <property type="entry name" value="Sugar-bd_dom_put"/>
</dbReference>
<keyword evidence="7" id="KW-1185">Reference proteome</keyword>
<evidence type="ECO:0000256" key="2">
    <source>
        <dbReference type="ARBA" id="ARBA00023015"/>
    </source>
</evidence>
<evidence type="ECO:0000313" key="6">
    <source>
        <dbReference type="EMBL" id="SFD41756.1"/>
    </source>
</evidence>
<protein>
    <submittedName>
        <fullName evidence="6">Deoxyribonucleoside regulator</fullName>
    </submittedName>
</protein>
<dbReference type="SUPFAM" id="SSF100950">
    <property type="entry name" value="NagB/RpiA/CoA transferase-like"/>
    <property type="match status" value="1"/>
</dbReference>
<dbReference type="GO" id="GO:0030246">
    <property type="term" value="F:carbohydrate binding"/>
    <property type="evidence" value="ECO:0007669"/>
    <property type="project" value="InterPro"/>
</dbReference>
<keyword evidence="4" id="KW-0804">Transcription</keyword>
<evidence type="ECO:0000256" key="1">
    <source>
        <dbReference type="ARBA" id="ARBA00010466"/>
    </source>
</evidence>
<gene>
    <name evidence="6" type="ORF">SAMN05421842_14419</name>
</gene>
<dbReference type="PANTHER" id="PTHR34294:SF1">
    <property type="entry name" value="TRANSCRIPTIONAL REGULATOR LSRR"/>
    <property type="match status" value="1"/>
</dbReference>
<dbReference type="AlphaFoldDB" id="A0A1I1S5H7"/>
<dbReference type="InterPro" id="IPR051054">
    <property type="entry name" value="SorC_transcr_regulators"/>
</dbReference>
<dbReference type="InterPro" id="IPR037171">
    <property type="entry name" value="NagB/RpiA_transferase-like"/>
</dbReference>
<reference evidence="6 7" key="1">
    <citation type="submission" date="2016-10" db="EMBL/GenBank/DDBJ databases">
        <authorList>
            <person name="de Groot N.N."/>
        </authorList>
    </citation>
    <scope>NUCLEOTIDE SEQUENCE [LARGE SCALE GENOMIC DNA]</scope>
    <source>
        <strain evidence="6 7">DSM 12992</strain>
    </source>
</reference>
<evidence type="ECO:0000259" key="5">
    <source>
        <dbReference type="Pfam" id="PF04198"/>
    </source>
</evidence>
<evidence type="ECO:0000256" key="4">
    <source>
        <dbReference type="ARBA" id="ARBA00023163"/>
    </source>
</evidence>
<sequence length="71" mass="7957">MFTFFDDNGEICNEKIYNRTIAISLDTLKEKEKSILVAGGEHKVKAIKGALKGKIANVLITDQYTAKRLLE</sequence>
<dbReference type="EMBL" id="FOMG01000044">
    <property type="protein sequence ID" value="SFD41756.1"/>
    <property type="molecule type" value="Genomic_DNA"/>
</dbReference>
<proteinExistence type="inferred from homology"/>
<name>A0A1I1S5H7_9CLOT</name>
<keyword evidence="3" id="KW-0238">DNA-binding</keyword>
<organism evidence="6 7">
    <name type="scientific">Clostridium uliginosum</name>
    <dbReference type="NCBI Taxonomy" id="119641"/>
    <lineage>
        <taxon>Bacteria</taxon>
        <taxon>Bacillati</taxon>
        <taxon>Bacillota</taxon>
        <taxon>Clostridia</taxon>
        <taxon>Eubacteriales</taxon>
        <taxon>Clostridiaceae</taxon>
        <taxon>Clostridium</taxon>
    </lineage>
</organism>
<comment type="similarity">
    <text evidence="1">Belongs to the SorC transcriptional regulatory family.</text>
</comment>
<accession>A0A1I1S5H7</accession>
<evidence type="ECO:0000313" key="7">
    <source>
        <dbReference type="Proteomes" id="UP000199263"/>
    </source>
</evidence>
<dbReference type="Gene3D" id="3.40.50.1360">
    <property type="match status" value="1"/>
</dbReference>
<evidence type="ECO:0000256" key="3">
    <source>
        <dbReference type="ARBA" id="ARBA00023125"/>
    </source>
</evidence>
<dbReference type="GO" id="GO:0003677">
    <property type="term" value="F:DNA binding"/>
    <property type="evidence" value="ECO:0007669"/>
    <property type="project" value="UniProtKB-KW"/>
</dbReference>
<dbReference type="Pfam" id="PF04198">
    <property type="entry name" value="Sugar-bind"/>
    <property type="match status" value="1"/>
</dbReference>
<dbReference type="Proteomes" id="UP000199263">
    <property type="component" value="Unassembled WGS sequence"/>
</dbReference>